<dbReference type="EMBL" id="SMAF01000001">
    <property type="protein sequence ID" value="TCT01366.1"/>
    <property type="molecule type" value="Genomic_DNA"/>
</dbReference>
<proteinExistence type="predicted"/>
<accession>A0A4R3LNU1</accession>
<sequence>MPRGAPVRAADSFGILEGGRGGRHRHYFMR</sequence>
<reference evidence="1 2" key="1">
    <citation type="submission" date="2019-03" db="EMBL/GenBank/DDBJ databases">
        <title>Genomic Encyclopedia of Type Strains, Phase IV (KMG-IV): sequencing the most valuable type-strain genomes for metagenomic binning, comparative biology and taxonomic classification.</title>
        <authorList>
            <person name="Goeker M."/>
        </authorList>
    </citation>
    <scope>NUCLEOTIDE SEQUENCE [LARGE SCALE GENOMIC DNA]</scope>
    <source>
        <strain evidence="1 2">DSM 21944</strain>
    </source>
</reference>
<name>A0A4R3LNU1_9GAMM</name>
<evidence type="ECO:0000313" key="1">
    <source>
        <dbReference type="EMBL" id="TCT01366.1"/>
    </source>
</evidence>
<evidence type="ECO:0000313" key="2">
    <source>
        <dbReference type="Proteomes" id="UP000294599"/>
    </source>
</evidence>
<protein>
    <submittedName>
        <fullName evidence="1">Uncharacterized protein</fullName>
    </submittedName>
</protein>
<dbReference type="AlphaFoldDB" id="A0A4R3LNU1"/>
<dbReference type="Proteomes" id="UP000294599">
    <property type="component" value="Unassembled WGS sequence"/>
</dbReference>
<organism evidence="1 2">
    <name type="scientific">Pseudofulvimonas gallinarii</name>
    <dbReference type="NCBI Taxonomy" id="634155"/>
    <lineage>
        <taxon>Bacteria</taxon>
        <taxon>Pseudomonadati</taxon>
        <taxon>Pseudomonadota</taxon>
        <taxon>Gammaproteobacteria</taxon>
        <taxon>Lysobacterales</taxon>
        <taxon>Rhodanobacteraceae</taxon>
        <taxon>Pseudofulvimonas</taxon>
    </lineage>
</organism>
<comment type="caution">
    <text evidence="1">The sequence shown here is derived from an EMBL/GenBank/DDBJ whole genome shotgun (WGS) entry which is preliminary data.</text>
</comment>
<gene>
    <name evidence="1" type="ORF">EDC25_101233</name>
</gene>
<keyword evidence="2" id="KW-1185">Reference proteome</keyword>